<comment type="caution">
    <text evidence="3">The sequence shown here is derived from an EMBL/GenBank/DDBJ whole genome shotgun (WGS) entry which is preliminary data.</text>
</comment>
<evidence type="ECO:0000256" key="1">
    <source>
        <dbReference type="SAM" id="MobiDB-lite"/>
    </source>
</evidence>
<proteinExistence type="predicted"/>
<dbReference type="Proteomes" id="UP000239649">
    <property type="component" value="Unassembled WGS sequence"/>
</dbReference>
<dbReference type="PRINTS" id="PR00050">
    <property type="entry name" value="COLDSHOCK"/>
</dbReference>
<evidence type="ECO:0000259" key="2">
    <source>
        <dbReference type="PROSITE" id="PS51857"/>
    </source>
</evidence>
<dbReference type="SUPFAM" id="SSF50249">
    <property type="entry name" value="Nucleic acid-binding proteins"/>
    <property type="match status" value="1"/>
</dbReference>
<keyword evidence="4" id="KW-1185">Reference proteome</keyword>
<dbReference type="CDD" id="cd04458">
    <property type="entry name" value="CSP_CDS"/>
    <property type="match status" value="1"/>
</dbReference>
<dbReference type="PROSITE" id="PS51857">
    <property type="entry name" value="CSD_2"/>
    <property type="match status" value="1"/>
</dbReference>
<name>A0A2P6VLY1_9CHLO</name>
<feature type="region of interest" description="Disordered" evidence="1">
    <location>
        <begin position="115"/>
        <end position="157"/>
    </location>
</feature>
<dbReference type="InterPro" id="IPR012340">
    <property type="entry name" value="NA-bd_OB-fold"/>
</dbReference>
<dbReference type="STRING" id="554055.A0A2P6VLY1"/>
<dbReference type="PROSITE" id="PS00352">
    <property type="entry name" value="CSD_1"/>
    <property type="match status" value="1"/>
</dbReference>
<accession>A0A2P6VLY1</accession>
<sequence>MAAPKATGTVKWFNVTKGYGFITPDGGGEDLFVHQTAIVSEGFRSLREGEAVEFFIETSDDGRQKAVNVTGPGGAAPEGAPRRQFDNGGGFGGAPAGGAAYGGGGGGSYGGGFGGGGGGRGGGRGRGGYGGGFQQVDAGYGDQGGYQQGGYGGQGGY</sequence>
<evidence type="ECO:0000313" key="4">
    <source>
        <dbReference type="Proteomes" id="UP000239649"/>
    </source>
</evidence>
<dbReference type="Pfam" id="PF00313">
    <property type="entry name" value="CSD"/>
    <property type="match status" value="1"/>
</dbReference>
<dbReference type="OrthoDB" id="422005at2759"/>
<dbReference type="PANTHER" id="PTHR46565:SF20">
    <property type="entry name" value="COLD SHOCK DOMAIN-CONTAINING PROTEIN 4"/>
    <property type="match status" value="1"/>
</dbReference>
<feature type="compositionally biased region" description="Gly residues" evidence="1">
    <location>
        <begin position="115"/>
        <end position="133"/>
    </location>
</feature>
<evidence type="ECO:0000313" key="3">
    <source>
        <dbReference type="EMBL" id="PSC75112.1"/>
    </source>
</evidence>
<dbReference type="SMART" id="SM00357">
    <property type="entry name" value="CSP"/>
    <property type="match status" value="1"/>
</dbReference>
<dbReference type="InterPro" id="IPR019844">
    <property type="entry name" value="CSD_CS"/>
</dbReference>
<feature type="compositionally biased region" description="Gly residues" evidence="1">
    <location>
        <begin position="141"/>
        <end position="157"/>
    </location>
</feature>
<dbReference type="PANTHER" id="PTHR46565">
    <property type="entry name" value="COLD SHOCK DOMAIN PROTEIN 2"/>
    <property type="match status" value="1"/>
</dbReference>
<dbReference type="InterPro" id="IPR002059">
    <property type="entry name" value="CSP_DNA-bd"/>
</dbReference>
<dbReference type="Gene3D" id="2.40.50.140">
    <property type="entry name" value="Nucleic acid-binding proteins"/>
    <property type="match status" value="1"/>
</dbReference>
<feature type="compositionally biased region" description="Gly residues" evidence="1">
    <location>
        <begin position="87"/>
        <end position="97"/>
    </location>
</feature>
<dbReference type="InterPro" id="IPR011129">
    <property type="entry name" value="CSD"/>
</dbReference>
<dbReference type="GO" id="GO:0003676">
    <property type="term" value="F:nucleic acid binding"/>
    <property type="evidence" value="ECO:0007669"/>
    <property type="project" value="InterPro"/>
</dbReference>
<protein>
    <submittedName>
        <fullName evidence="3">Cold-shock DNA binding isoform A</fullName>
    </submittedName>
</protein>
<reference evidence="3 4" key="1">
    <citation type="journal article" date="2018" name="Plant J.">
        <title>Genome sequences of Chlorella sorokiniana UTEX 1602 and Micractinium conductrix SAG 241.80: implications to maltose excretion by a green alga.</title>
        <authorList>
            <person name="Arriola M.B."/>
            <person name="Velmurugan N."/>
            <person name="Zhang Y."/>
            <person name="Plunkett M.H."/>
            <person name="Hondzo H."/>
            <person name="Barney B.M."/>
        </authorList>
    </citation>
    <scope>NUCLEOTIDE SEQUENCE [LARGE SCALE GENOMIC DNA]</scope>
    <source>
        <strain evidence="3 4">SAG 241.80</strain>
    </source>
</reference>
<organism evidence="3 4">
    <name type="scientific">Micractinium conductrix</name>
    <dbReference type="NCBI Taxonomy" id="554055"/>
    <lineage>
        <taxon>Eukaryota</taxon>
        <taxon>Viridiplantae</taxon>
        <taxon>Chlorophyta</taxon>
        <taxon>core chlorophytes</taxon>
        <taxon>Trebouxiophyceae</taxon>
        <taxon>Chlorellales</taxon>
        <taxon>Chlorellaceae</taxon>
        <taxon>Chlorella clade</taxon>
        <taxon>Micractinium</taxon>
    </lineage>
</organism>
<feature type="region of interest" description="Disordered" evidence="1">
    <location>
        <begin position="63"/>
        <end position="97"/>
    </location>
</feature>
<feature type="domain" description="CSD" evidence="2">
    <location>
        <begin position="5"/>
        <end position="71"/>
    </location>
</feature>
<gene>
    <name evidence="3" type="ORF">C2E20_1855</name>
</gene>
<dbReference type="AlphaFoldDB" id="A0A2P6VLY1"/>
<dbReference type="EMBL" id="LHPF02000003">
    <property type="protein sequence ID" value="PSC75112.1"/>
    <property type="molecule type" value="Genomic_DNA"/>
</dbReference>